<keyword evidence="1" id="KW-0812">Transmembrane</keyword>
<dbReference type="EMBL" id="BK035305">
    <property type="protein sequence ID" value="DAG92372.1"/>
    <property type="molecule type" value="Genomic_DNA"/>
</dbReference>
<keyword evidence="1" id="KW-0472">Membrane</keyword>
<reference evidence="2" key="1">
    <citation type="journal article" date="2021" name="Proc. Natl. Acad. Sci. U.S.A.">
        <title>A Catalog of Tens of Thousands of Viruses from Human Metagenomes Reveals Hidden Associations with Chronic Diseases.</title>
        <authorList>
            <person name="Tisza M.J."/>
            <person name="Buck C.B."/>
        </authorList>
    </citation>
    <scope>NUCLEOTIDE SEQUENCE</scope>
    <source>
        <strain evidence="2">Ctnaj7</strain>
    </source>
</reference>
<keyword evidence="1" id="KW-1133">Transmembrane helix</keyword>
<sequence>MNREVKCELVGSISPIICGMLFIFGYWIGGGSSEDVYASAILLTLISAVWGGLMGSIYGSPNDGPICGP</sequence>
<evidence type="ECO:0000256" key="1">
    <source>
        <dbReference type="SAM" id="Phobius"/>
    </source>
</evidence>
<protein>
    <submittedName>
        <fullName evidence="2">Uncharacterized protein</fullName>
    </submittedName>
</protein>
<feature type="transmembrane region" description="Helical" evidence="1">
    <location>
        <begin position="36"/>
        <end position="53"/>
    </location>
</feature>
<evidence type="ECO:0000313" key="2">
    <source>
        <dbReference type="EMBL" id="DAG92372.1"/>
    </source>
</evidence>
<name>A0A8S5VMZ1_9CAUD</name>
<organism evidence="2">
    <name type="scientific">Ackermannviridae sp</name>
    <dbReference type="NCBI Taxonomy" id="2831612"/>
    <lineage>
        <taxon>Viruses</taxon>
        <taxon>Duplodnaviria</taxon>
        <taxon>Heunggongvirae</taxon>
        <taxon>Uroviricota</taxon>
        <taxon>Caudoviricetes</taxon>
        <taxon>Pantevenvirales</taxon>
        <taxon>Ackermannviridae</taxon>
    </lineage>
</organism>
<accession>A0A8S5VMZ1</accession>
<feature type="transmembrane region" description="Helical" evidence="1">
    <location>
        <begin position="9"/>
        <end position="30"/>
    </location>
</feature>
<proteinExistence type="predicted"/>